<dbReference type="PANTHER" id="PTHR32086">
    <property type="entry name" value="FANCONI ANEMIA GROUP D2 PROTEIN"/>
    <property type="match status" value="1"/>
</dbReference>
<evidence type="ECO:0000256" key="4">
    <source>
        <dbReference type="ARBA" id="ARBA00023242"/>
    </source>
</evidence>
<feature type="compositionally biased region" description="Polar residues" evidence="6">
    <location>
        <begin position="1346"/>
        <end position="1360"/>
    </location>
</feature>
<dbReference type="Proteomes" id="UP001432146">
    <property type="component" value="Unassembled WGS sequence"/>
</dbReference>
<protein>
    <recommendedName>
        <fullName evidence="9">Fanconi anemia group D2 protein</fullName>
    </recommendedName>
</protein>
<dbReference type="GO" id="GO:0007129">
    <property type="term" value="P:homologous chromosome pairing at meiosis"/>
    <property type="evidence" value="ECO:0007669"/>
    <property type="project" value="TreeGrafter"/>
</dbReference>
<dbReference type="GO" id="GO:0031573">
    <property type="term" value="P:mitotic intra-S DNA damage checkpoint signaling"/>
    <property type="evidence" value="ECO:0007669"/>
    <property type="project" value="TreeGrafter"/>
</dbReference>
<keyword evidence="4" id="KW-0539">Nucleus</keyword>
<feature type="compositionally biased region" description="Low complexity" evidence="6">
    <location>
        <begin position="19"/>
        <end position="35"/>
    </location>
</feature>
<keyword evidence="8" id="KW-1185">Reference proteome</keyword>
<keyword evidence="2" id="KW-1017">Isopeptide bond</keyword>
<accession>A0AAW1AF42</accession>
<keyword evidence="3" id="KW-0832">Ubl conjugation</keyword>
<organism evidence="7 8">
    <name type="scientific">Tetragonisca angustula</name>
    <dbReference type="NCBI Taxonomy" id="166442"/>
    <lineage>
        <taxon>Eukaryota</taxon>
        <taxon>Metazoa</taxon>
        <taxon>Ecdysozoa</taxon>
        <taxon>Arthropoda</taxon>
        <taxon>Hexapoda</taxon>
        <taxon>Insecta</taxon>
        <taxon>Pterygota</taxon>
        <taxon>Neoptera</taxon>
        <taxon>Endopterygota</taxon>
        <taxon>Hymenoptera</taxon>
        <taxon>Apocrita</taxon>
        <taxon>Aculeata</taxon>
        <taxon>Apoidea</taxon>
        <taxon>Anthophila</taxon>
        <taxon>Apidae</taxon>
        <taxon>Tetragonisca</taxon>
    </lineage>
</organism>
<dbReference type="EMBL" id="JAWNGG020000019">
    <property type="protein sequence ID" value="KAK9308600.1"/>
    <property type="molecule type" value="Genomic_DNA"/>
</dbReference>
<evidence type="ECO:0000313" key="7">
    <source>
        <dbReference type="EMBL" id="KAK9308600.1"/>
    </source>
</evidence>
<dbReference type="GO" id="GO:0000793">
    <property type="term" value="C:condensed chromosome"/>
    <property type="evidence" value="ECO:0007669"/>
    <property type="project" value="TreeGrafter"/>
</dbReference>
<comment type="caution">
    <text evidence="7">The sequence shown here is derived from an EMBL/GenBank/DDBJ whole genome shotgun (WGS) entry which is preliminary data.</text>
</comment>
<feature type="region of interest" description="Disordered" evidence="6">
    <location>
        <begin position="60"/>
        <end position="81"/>
    </location>
</feature>
<dbReference type="GO" id="GO:0005634">
    <property type="term" value="C:nucleus"/>
    <property type="evidence" value="ECO:0007669"/>
    <property type="project" value="UniProtKB-SubCell"/>
</dbReference>
<dbReference type="Pfam" id="PF14631">
    <property type="entry name" value="FancD2"/>
    <property type="match status" value="2"/>
</dbReference>
<evidence type="ECO:0000256" key="5">
    <source>
        <dbReference type="ARBA" id="ARBA00093456"/>
    </source>
</evidence>
<evidence type="ECO:0008006" key="9">
    <source>
        <dbReference type="Google" id="ProtNLM"/>
    </source>
</evidence>
<feature type="compositionally biased region" description="Basic and acidic residues" evidence="6">
    <location>
        <begin position="70"/>
        <end position="79"/>
    </location>
</feature>
<feature type="region of interest" description="Disordered" evidence="6">
    <location>
        <begin position="1346"/>
        <end position="1385"/>
    </location>
</feature>
<feature type="compositionally biased region" description="Acidic residues" evidence="6">
    <location>
        <begin position="1361"/>
        <end position="1385"/>
    </location>
</feature>
<dbReference type="GO" id="GO:0036297">
    <property type="term" value="P:interstrand cross-link repair"/>
    <property type="evidence" value="ECO:0007669"/>
    <property type="project" value="TreeGrafter"/>
</dbReference>
<dbReference type="GO" id="GO:1990918">
    <property type="term" value="P:double-strand break repair involved in meiotic recombination"/>
    <property type="evidence" value="ECO:0007669"/>
    <property type="project" value="TreeGrafter"/>
</dbReference>
<evidence type="ECO:0000256" key="6">
    <source>
        <dbReference type="SAM" id="MobiDB-lite"/>
    </source>
</evidence>
<evidence type="ECO:0000256" key="2">
    <source>
        <dbReference type="ARBA" id="ARBA00022499"/>
    </source>
</evidence>
<feature type="region of interest" description="Disordered" evidence="6">
    <location>
        <begin position="1"/>
        <end position="35"/>
    </location>
</feature>
<sequence>MDKRKLKFKGGLHKNLIGSQTSSSSSLSQTKSLTEQLPRNNSVLLAGKIFSTQSQNKSSDEDIFLNKPRKREEKNEESRKRKLSCLTSSKCDSDVDLGSPLAESTVLKRKRDNSDIISSKCESNNKNSSNFSITTEEDTNEISIAKCKFLEFLYESGIKINPVVPHVLYKDVIIVQKKMKELLNSKKYKKDEMITLMEKYFENEENLKNALSDMELLIDGEVSNILHSSSLIKILLQVSELHPEIYSNLLSKLNEAVLIADSIESVPWALPLLQQFRFLDVVINSDALVNSLEQLLESCPSWFQNELIIFLPDIISDKQHQAIAEILNKILEDNAELINLILDCMTNLNLGKEFLNEYKEKTLNLLKTNVKVNAISAIVKFVLEDCTNTEIFEKTLKVLRNIDIQPLVGDKIEECYQNQLNIVNTLKMNMLLSKNIVNGTMIVIKDITKDPKPLDIILLLLIFLTTEMKRKAVETIFKQHIRSGFYRTSLLNLLYSDYKQVMQELQPTALQISSNLLKTDERVFIDFSTDWLRLQFKCHKENIFKQREILERIIFLMGDCDQTVKNTLTFLYKMVLKQEDRQCLTPHCNHLRILLEKMDNLNLKEVGTLNDLLQHLCTNSNSITDSLRDDLFILLQKQLSNFKPFTKCKGVLGAVMAIKHLMQKTEESDAANLFKTVLSNVRNCPRSQALFYDQLTCIILQTQNINAKFIKYLTNYIEEEFINTNMINKSRYRGTLIPKFGLNRAEDESQDCLTFEDKKYGAIVPISFKLLRTCHIKLNENENLDAIDSLLGCAILMPEDFDVAENSVMDLVICCINWFREVISGFVTQKDSLLQKQVLQRLDNLIDLQSELSVLFSLCDTKYQPPPCYFHQFPLSPFVRIDKKVGKKGKKEKKKLKEKSVNFNEIKDWEMGSFICSKNPTYFRKFDATIVHLLDIKMEMDTTQSVQHSISIKRVCFIVKELLGIFEYDSNEQFIKDLIELLPKICTKLQDIINILREKNESRSREAVRLLLCLLTKIFNWKGFESVTYNILLREGLRILASQLDERNITLRSCKELVTESCKYFESLSDIATQITLSISLINVCQSLMKHSESYIKENKEKYAKIAFGFLCLQWPEDNHSSTQYKSAVVELLNNWINNEPLPLQTVTSILDWLPNETLKLEKPQSSLSRIPSISRSNFHFLFKKMFDGLINGIKTALQVADRDPKRIDLWYEVATNVQKLVQICKTLTTKNNILIFLKHMPILLKSFLNLGMPILEHNLKYQTEEVTKILKMMQGGTRYLHTICCDSAEKKDLTLMKYIPAAKSILERLIYSVKGMLVLNNSPAAFWMGNLVNKNLEGQEILSQNLSSEESSVPNSNITDDADVSSDILESDSSDDLLDEDSIP</sequence>
<dbReference type="PANTHER" id="PTHR32086:SF0">
    <property type="entry name" value="FANCONI ANEMIA GROUP D2 PROTEIN"/>
    <property type="match status" value="1"/>
</dbReference>
<comment type="subcellular location">
    <subcellularLocation>
        <location evidence="1">Nucleus</location>
    </subcellularLocation>
</comment>
<feature type="compositionally biased region" description="Basic residues" evidence="6">
    <location>
        <begin position="1"/>
        <end position="12"/>
    </location>
</feature>
<name>A0AAW1AF42_9HYME</name>
<gene>
    <name evidence="7" type="ORF">QLX08_001457</name>
</gene>
<proteinExistence type="inferred from homology"/>
<evidence type="ECO:0000256" key="3">
    <source>
        <dbReference type="ARBA" id="ARBA00022843"/>
    </source>
</evidence>
<reference evidence="7 8" key="1">
    <citation type="submission" date="2024-05" db="EMBL/GenBank/DDBJ databases">
        <title>The nuclear and mitochondrial genome assemblies of Tetragonisca angustula (Apidae: Meliponini), a tiny yet remarkable pollinator in the Neotropics.</title>
        <authorList>
            <person name="Ferrari R."/>
            <person name="Ricardo P.C."/>
            <person name="Dias F.C."/>
            <person name="Araujo N.S."/>
            <person name="Soares D.O."/>
            <person name="Zhou Q.-S."/>
            <person name="Zhu C.-D."/>
            <person name="Coutinho L."/>
            <person name="Airas M.C."/>
            <person name="Batista T.M."/>
        </authorList>
    </citation>
    <scope>NUCLEOTIDE SEQUENCE [LARGE SCALE GENOMIC DNA]</scope>
    <source>
        <strain evidence="7">ASF017062</strain>
        <tissue evidence="7">Abdomen</tissue>
    </source>
</reference>
<evidence type="ECO:0000313" key="8">
    <source>
        <dbReference type="Proteomes" id="UP001432146"/>
    </source>
</evidence>
<evidence type="ECO:0000256" key="1">
    <source>
        <dbReference type="ARBA" id="ARBA00004123"/>
    </source>
</evidence>
<dbReference type="InterPro" id="IPR029448">
    <property type="entry name" value="FANCD2"/>
</dbReference>
<dbReference type="GO" id="GO:0070182">
    <property type="term" value="F:DNA polymerase binding"/>
    <property type="evidence" value="ECO:0007669"/>
    <property type="project" value="TreeGrafter"/>
</dbReference>
<comment type="similarity">
    <text evidence="5">Belongs to the Fanconi anemia protein FANCD2 family.</text>
</comment>